<dbReference type="EMBL" id="OW150024">
    <property type="protein sequence ID" value="CAH2031307.1"/>
    <property type="molecule type" value="Genomic_DNA"/>
</dbReference>
<sequence length="504" mass="56574">MLLEMHCHTAEKSACSSVNAVELIRRVQARGLQGIVLTDHHALWSHDEVRELRSRAGVPEYFLILAAQEVTTADHGDVLVYGATLPIVRGTRLQDIREAWPKAALVLAHAYRKGRRPTDDLLSDPLLDGIEIFSSNHGVAENSRGLADWHRLRFTAIAGTDTHGSQYAGAYPTIFDHPLTDIDELAAELRAGRCRPFFKEIPRSGANAVVTEVTFGTKEGDENRERIIIRTLRDERKWRSTERAETVMAAVAAAGFGAGRYRVPRPIEIDRERMTSIEQGIRGKSLFDKICAADRNDGRRYLELAGRWLGRLHRAALAVTPPQQFAEREPARLAHYLSRFEAINHRHSERARQIARAVAAAERELVGSDGFVQGHGDYHPKNVMIGQDRQEDRSTLFVAAIDFSSSLMLPPAFDVGTFLAQYRNQFFGVPGILHDLPETIFLEAYLDEGPPVGDEFLWQVELFRARTNLSIASYLIRVGMGESEDLWRVLVDAEQSLNQVWTSP</sequence>
<evidence type="ECO:0000259" key="1">
    <source>
        <dbReference type="Pfam" id="PF01636"/>
    </source>
</evidence>
<accession>A0ABM9D830</accession>
<dbReference type="Gene3D" id="3.90.1200.10">
    <property type="match status" value="1"/>
</dbReference>
<reference evidence="2 3" key="1">
    <citation type="submission" date="2022-03" db="EMBL/GenBank/DDBJ databases">
        <authorList>
            <person name="Koch H."/>
        </authorList>
    </citation>
    <scope>NUCLEOTIDE SEQUENCE [LARGE SCALE GENOMIC DNA]</scope>
    <source>
        <strain evidence="2 3">G1</strain>
    </source>
</reference>
<protein>
    <submittedName>
        <fullName evidence="2">APH domain-containing protein</fullName>
    </submittedName>
</protein>
<dbReference type="InterPro" id="IPR016195">
    <property type="entry name" value="Pol/histidinol_Pase-like"/>
</dbReference>
<evidence type="ECO:0000313" key="3">
    <source>
        <dbReference type="Proteomes" id="UP001295463"/>
    </source>
</evidence>
<evidence type="ECO:0000313" key="2">
    <source>
        <dbReference type="EMBL" id="CAH2031307.1"/>
    </source>
</evidence>
<name>A0ABM9D830_9BACT</name>
<proteinExistence type="predicted"/>
<dbReference type="InterPro" id="IPR052018">
    <property type="entry name" value="PHP_domain"/>
</dbReference>
<gene>
    <name evidence="2" type="ORF">GEAMG1_1477</name>
</gene>
<dbReference type="PANTHER" id="PTHR42924:SF3">
    <property type="entry name" value="POLYMERASE_HISTIDINOL PHOSPHATASE N-TERMINAL DOMAIN-CONTAINING PROTEIN"/>
    <property type="match status" value="1"/>
</dbReference>
<dbReference type="Pfam" id="PF01636">
    <property type="entry name" value="APH"/>
    <property type="match status" value="1"/>
</dbReference>
<dbReference type="Proteomes" id="UP001295463">
    <property type="component" value="Chromosome"/>
</dbReference>
<dbReference type="InterPro" id="IPR002575">
    <property type="entry name" value="Aminoglycoside_PTrfase"/>
</dbReference>
<dbReference type="CDD" id="cd07432">
    <property type="entry name" value="PHP_HisPPase"/>
    <property type="match status" value="1"/>
</dbReference>
<dbReference type="RefSeq" id="WP_305732140.1">
    <property type="nucleotide sequence ID" value="NZ_OW150024.1"/>
</dbReference>
<dbReference type="PANTHER" id="PTHR42924">
    <property type="entry name" value="EXONUCLEASE"/>
    <property type="match status" value="1"/>
</dbReference>
<organism evidence="2 3">
    <name type="scientific">Trichlorobacter ammonificans</name>
    <dbReference type="NCBI Taxonomy" id="2916410"/>
    <lineage>
        <taxon>Bacteria</taxon>
        <taxon>Pseudomonadati</taxon>
        <taxon>Thermodesulfobacteriota</taxon>
        <taxon>Desulfuromonadia</taxon>
        <taxon>Geobacterales</taxon>
        <taxon>Geobacteraceae</taxon>
        <taxon>Trichlorobacter</taxon>
    </lineage>
</organism>
<dbReference type="SUPFAM" id="SSF56112">
    <property type="entry name" value="Protein kinase-like (PK-like)"/>
    <property type="match status" value="1"/>
</dbReference>
<dbReference type="InterPro" id="IPR011009">
    <property type="entry name" value="Kinase-like_dom_sf"/>
</dbReference>
<feature type="domain" description="Aminoglycoside phosphotransferase" evidence="1">
    <location>
        <begin position="223"/>
        <end position="425"/>
    </location>
</feature>
<dbReference type="Gene3D" id="3.20.20.140">
    <property type="entry name" value="Metal-dependent hydrolases"/>
    <property type="match status" value="1"/>
</dbReference>
<dbReference type="SUPFAM" id="SSF89550">
    <property type="entry name" value="PHP domain-like"/>
    <property type="match status" value="1"/>
</dbReference>
<keyword evidence="3" id="KW-1185">Reference proteome</keyword>